<dbReference type="RefSeq" id="WP_020581872.1">
    <property type="nucleotide sequence ID" value="NZ_JOJP01000001.1"/>
</dbReference>
<feature type="region of interest" description="Disordered" evidence="1">
    <location>
        <begin position="486"/>
        <end position="511"/>
    </location>
</feature>
<dbReference type="CDD" id="cd14251">
    <property type="entry name" value="PL-6"/>
    <property type="match status" value="1"/>
</dbReference>
<dbReference type="EMBL" id="JOJP01000001">
    <property type="protein sequence ID" value="KEI73334.1"/>
    <property type="molecule type" value="Genomic_DNA"/>
</dbReference>
<evidence type="ECO:0000313" key="2">
    <source>
        <dbReference type="EMBL" id="KEI73334.1"/>
    </source>
</evidence>
<keyword evidence="3" id="KW-1185">Reference proteome</keyword>
<dbReference type="Proteomes" id="UP000027997">
    <property type="component" value="Unassembled WGS sequence"/>
</dbReference>
<dbReference type="SUPFAM" id="SSF51126">
    <property type="entry name" value="Pectin lyase-like"/>
    <property type="match status" value="1"/>
</dbReference>
<comment type="caution">
    <text evidence="2">The sequence shown here is derived from an EMBL/GenBank/DDBJ whole genome shotgun (WGS) entry which is preliminary data.</text>
</comment>
<dbReference type="InterPro" id="IPR039513">
    <property type="entry name" value="PL-6"/>
</dbReference>
<dbReference type="AlphaFoldDB" id="A0A081KGQ8"/>
<proteinExistence type="predicted"/>
<dbReference type="InterPro" id="IPR011050">
    <property type="entry name" value="Pectin_lyase_fold/virulence"/>
</dbReference>
<dbReference type="PROSITE" id="PS51257">
    <property type="entry name" value="PROKAR_LIPOPROTEIN"/>
    <property type="match status" value="1"/>
</dbReference>
<accession>A0A081KGQ8</accession>
<sequence>MYLKTSLVILATTLGLLSGCSTVSESSRQSASSVQTEFSEVTVSTSKELAKAVSRMRRGGVIILESGDYDDLNLSLSRSYRPESPLLIKAKEGGTVFITGDTEIQITGKHITLSGFTFERGTRSGGKAELIYMAGEHNRITQSLFRNVDDLEGVWVQMNGRYNRIDHSWFEGKTSGQSYINMDIKENRPVYHQLDHNYFTRQPLGKNGGSASRVGHGSMYLNNARILFEYNLFDDESGESEVISAKSSENIFRYNTFKNSRGHLSLRQGERALVYDNYFIGTGEEKHGGLFVRGEGHVVFNNYFHNLNAKPRYKEEGAVSFGAATGSYDGQRADKGLNGRHFPITRNILFANNTIVKPGDFAMVIGSQVGSRDRTLIPDSLYLINNQLVGARRQSVLQLDGAKDMVWQANFSSDAIPGHDHTGLTDSLISLADGPFGMPMPTDMQAGVSGKDLGVYLEKLNLDMTWEENRSMVERIQNQTATAGFSIPHNAENQPVHPLTKNDVGPSWMMH</sequence>
<evidence type="ECO:0000313" key="3">
    <source>
        <dbReference type="Proteomes" id="UP000027997"/>
    </source>
</evidence>
<evidence type="ECO:0000256" key="1">
    <source>
        <dbReference type="SAM" id="MobiDB-lite"/>
    </source>
</evidence>
<dbReference type="eggNOG" id="COG3420">
    <property type="taxonomic scope" value="Bacteria"/>
</dbReference>
<protein>
    <recommendedName>
        <fullName evidence="4">Alginate lyase</fullName>
    </recommendedName>
</protein>
<evidence type="ECO:0008006" key="4">
    <source>
        <dbReference type="Google" id="ProtNLM"/>
    </source>
</evidence>
<dbReference type="Pfam" id="PF14592">
    <property type="entry name" value="Chondroitinas_B"/>
    <property type="match status" value="1"/>
</dbReference>
<dbReference type="STRING" id="305900.GV64_23765"/>
<dbReference type="Gene3D" id="2.160.20.10">
    <property type="entry name" value="Single-stranded right-handed beta-helix, Pectin lyase-like"/>
    <property type="match status" value="1"/>
</dbReference>
<gene>
    <name evidence="2" type="ORF">GV64_23765</name>
</gene>
<name>A0A081KGQ8_9GAMM</name>
<organism evidence="2 3">
    <name type="scientific">Endozoicomonas elysicola</name>
    <dbReference type="NCBI Taxonomy" id="305900"/>
    <lineage>
        <taxon>Bacteria</taxon>
        <taxon>Pseudomonadati</taxon>
        <taxon>Pseudomonadota</taxon>
        <taxon>Gammaproteobacteria</taxon>
        <taxon>Oceanospirillales</taxon>
        <taxon>Endozoicomonadaceae</taxon>
        <taxon>Endozoicomonas</taxon>
    </lineage>
</organism>
<dbReference type="InterPro" id="IPR012334">
    <property type="entry name" value="Pectin_lyas_fold"/>
</dbReference>
<reference evidence="2 3" key="1">
    <citation type="submission" date="2014-06" db="EMBL/GenBank/DDBJ databases">
        <title>Whole Genome Sequences of Three Symbiotic Endozoicomonas Bacteria.</title>
        <authorList>
            <person name="Neave M.J."/>
            <person name="Apprill A."/>
            <person name="Voolstra C.R."/>
        </authorList>
    </citation>
    <scope>NUCLEOTIDE SEQUENCE [LARGE SCALE GENOMIC DNA]</scope>
    <source>
        <strain evidence="2 3">DSM 22380</strain>
    </source>
</reference>